<dbReference type="InterPro" id="IPR017380">
    <property type="entry name" value="Hist_AcTrfase_B-typ_cat-su"/>
</dbReference>
<dbReference type="AlphaFoldDB" id="A0ABD0YFD9"/>
<protein>
    <recommendedName>
        <fullName evidence="3">Histone acetyltransferase</fullName>
    </recommendedName>
</protein>
<dbReference type="Gene3D" id="3.40.630.30">
    <property type="match status" value="1"/>
</dbReference>
<dbReference type="EMBL" id="JBFDAA010000008">
    <property type="protein sequence ID" value="KAL1129819.1"/>
    <property type="molecule type" value="Genomic_DNA"/>
</dbReference>
<proteinExistence type="predicted"/>
<feature type="non-terminal residue" evidence="1">
    <location>
        <position position="1"/>
    </location>
</feature>
<reference evidence="1 2" key="1">
    <citation type="submission" date="2024-07" db="EMBL/GenBank/DDBJ databases">
        <title>Chromosome-level genome assembly of the water stick insect Ranatra chinensis (Heteroptera: Nepidae).</title>
        <authorList>
            <person name="Liu X."/>
        </authorList>
    </citation>
    <scope>NUCLEOTIDE SEQUENCE [LARGE SCALE GENOMIC DNA]</scope>
    <source>
        <strain evidence="1">Cailab_2021Rc</strain>
        <tissue evidence="1">Muscle</tissue>
    </source>
</reference>
<gene>
    <name evidence="1" type="ORF">AAG570_012763</name>
</gene>
<evidence type="ECO:0000313" key="1">
    <source>
        <dbReference type="EMBL" id="KAL1129819.1"/>
    </source>
</evidence>
<dbReference type="Proteomes" id="UP001558652">
    <property type="component" value="Unassembled WGS sequence"/>
</dbReference>
<evidence type="ECO:0000313" key="2">
    <source>
        <dbReference type="Proteomes" id="UP001558652"/>
    </source>
</evidence>
<name>A0ABD0YFD9_9HEMI</name>
<keyword evidence="2" id="KW-1185">Reference proteome</keyword>
<accession>A0ABD0YFD9</accession>
<dbReference type="PANTHER" id="PTHR12046">
    <property type="entry name" value="HISTONE ACETYLTRANSFERASE TYPE B CATALYTIC SUBUNIT"/>
    <property type="match status" value="1"/>
</dbReference>
<sequence length="147" mass="17322">RVFILNTCTAEEKGYTDFHNRLQTFILWFIESGNLIDISDPKWRIFLIYERYIDNRRRTCHSVVGCATVYQFFSYPSGIKPRISQVLILPPFQKLGLCSWLLKNIYAFYSMQPNTSEITGEEYVTFSVTIALWLFLKYSIEAHDILL</sequence>
<evidence type="ECO:0008006" key="3">
    <source>
        <dbReference type="Google" id="ProtNLM"/>
    </source>
</evidence>
<dbReference type="InterPro" id="IPR016181">
    <property type="entry name" value="Acyl_CoA_acyltransferase"/>
</dbReference>
<dbReference type="SUPFAM" id="SSF55729">
    <property type="entry name" value="Acyl-CoA N-acyltransferases (Nat)"/>
    <property type="match status" value="1"/>
</dbReference>
<comment type="caution">
    <text evidence="1">The sequence shown here is derived from an EMBL/GenBank/DDBJ whole genome shotgun (WGS) entry which is preliminary data.</text>
</comment>
<organism evidence="1 2">
    <name type="scientific">Ranatra chinensis</name>
    <dbReference type="NCBI Taxonomy" id="642074"/>
    <lineage>
        <taxon>Eukaryota</taxon>
        <taxon>Metazoa</taxon>
        <taxon>Ecdysozoa</taxon>
        <taxon>Arthropoda</taxon>
        <taxon>Hexapoda</taxon>
        <taxon>Insecta</taxon>
        <taxon>Pterygota</taxon>
        <taxon>Neoptera</taxon>
        <taxon>Paraneoptera</taxon>
        <taxon>Hemiptera</taxon>
        <taxon>Heteroptera</taxon>
        <taxon>Panheteroptera</taxon>
        <taxon>Nepomorpha</taxon>
        <taxon>Nepidae</taxon>
        <taxon>Ranatrinae</taxon>
        <taxon>Ranatra</taxon>
    </lineage>
</organism>